<evidence type="ECO:0000313" key="2">
    <source>
        <dbReference type="Proteomes" id="UP000321832"/>
    </source>
</evidence>
<evidence type="ECO:0000313" key="1">
    <source>
        <dbReference type="EMBL" id="TXC65696.1"/>
    </source>
</evidence>
<keyword evidence="2" id="KW-1185">Reference proteome</keyword>
<protein>
    <submittedName>
        <fullName evidence="1">Uncharacterized protein</fullName>
    </submittedName>
</protein>
<organism evidence="1 2">
    <name type="scientific">Piscinibacter aquaticus</name>
    <dbReference type="NCBI Taxonomy" id="392597"/>
    <lineage>
        <taxon>Bacteria</taxon>
        <taxon>Pseudomonadati</taxon>
        <taxon>Pseudomonadota</taxon>
        <taxon>Betaproteobacteria</taxon>
        <taxon>Burkholderiales</taxon>
        <taxon>Sphaerotilaceae</taxon>
        <taxon>Piscinibacter</taxon>
    </lineage>
</organism>
<name>A0A5C6U1P2_9BURK</name>
<gene>
    <name evidence="1" type="ORF">FSC37_05425</name>
</gene>
<reference evidence="1 2" key="1">
    <citation type="submission" date="2019-08" db="EMBL/GenBank/DDBJ databases">
        <authorList>
            <person name="Khan S.A."/>
            <person name="Jeon C.O."/>
            <person name="Jeong S.E."/>
        </authorList>
    </citation>
    <scope>NUCLEOTIDE SEQUENCE [LARGE SCALE GENOMIC DNA]</scope>
    <source>
        <strain evidence="2">IMCC1728</strain>
    </source>
</reference>
<dbReference type="EMBL" id="VOPW01000001">
    <property type="protein sequence ID" value="TXC65696.1"/>
    <property type="molecule type" value="Genomic_DNA"/>
</dbReference>
<accession>A0A5C6U1P2</accession>
<comment type="caution">
    <text evidence="1">The sequence shown here is derived from an EMBL/GenBank/DDBJ whole genome shotgun (WGS) entry which is preliminary data.</text>
</comment>
<sequence length="76" mass="7342">MNVPEAETVAVRLCTAPAASVTSTVTAEPAGRLLVPVIVGVASLVSAGASTVTAGPAATFTVSVAELVPPLPSVTV</sequence>
<dbReference type="AlphaFoldDB" id="A0A5C6U1P2"/>
<proteinExistence type="predicted"/>
<dbReference type="Proteomes" id="UP000321832">
    <property type="component" value="Unassembled WGS sequence"/>
</dbReference>